<proteinExistence type="predicted"/>
<name>A0A085UFN3_9STAP</name>
<evidence type="ECO:0000313" key="2">
    <source>
        <dbReference type="EMBL" id="OTW31505.1"/>
    </source>
</evidence>
<evidence type="ECO:0000313" key="5">
    <source>
        <dbReference type="Proteomes" id="UP000646308"/>
    </source>
</evidence>
<evidence type="ECO:0000313" key="3">
    <source>
        <dbReference type="EMBL" id="UXU57380.1"/>
    </source>
</evidence>
<dbReference type="NCBIfam" id="NF040843">
    <property type="entry name" value="SE2200_fam"/>
    <property type="match status" value="1"/>
</dbReference>
<dbReference type="Proteomes" id="UP000195208">
    <property type="component" value="Unassembled WGS sequence"/>
</dbReference>
<dbReference type="Proteomes" id="UP000646308">
    <property type="component" value="Unassembled WGS sequence"/>
</dbReference>
<reference evidence="2 4" key="1">
    <citation type="submission" date="2017-04" db="EMBL/GenBank/DDBJ databases">
        <title>Staphylococcus agnetis, a potential pathogen in the broiler production.</title>
        <authorList>
            <person name="Poulsen L."/>
        </authorList>
    </citation>
    <scope>NUCLEOTIDE SEQUENCE [LARGE SCALE GENOMIC DNA]</scope>
    <source>
        <strain evidence="2 4">723_310714_2_2_spleen</strain>
    </source>
</reference>
<reference evidence="3" key="3">
    <citation type="submission" date="2022-03" db="EMBL/GenBank/DDBJ databases">
        <title>Comparative Genomics of East African Camel-Associated Staphylococcaceae spp.: Diversity and Inheritance of Traits Involved in Host-Pathogen Interactions.</title>
        <authorList>
            <person name="Akarsu H."/>
            <person name="Liljander A."/>
            <person name="Younan M."/>
            <person name="Brodard I."/>
            <person name="Glucks I."/>
            <person name="Labroussaa F."/>
            <person name="Overesch G."/>
            <person name="Kuhnert P."/>
            <person name="Perreten V."/>
            <person name="Drexler J.F."/>
            <person name="Corman V.M."/>
            <person name="Falquet L."/>
            <person name="Jores J."/>
        </authorList>
    </citation>
    <scope>NUCLEOTIDE SEQUENCE</scope>
    <source>
        <strain evidence="3">IVB6197</strain>
    </source>
</reference>
<accession>A0A085UFN3</accession>
<sequence length="36" mass="3901">MKALVTLTVVVGVLGGAFAALKRYQQHVNKAPNIEY</sequence>
<keyword evidence="4" id="KW-1185">Reference proteome</keyword>
<dbReference type="RefSeq" id="WP_081858189.1">
    <property type="nucleotide sequence ID" value="NZ_CP009623.1"/>
</dbReference>
<evidence type="ECO:0000313" key="1">
    <source>
        <dbReference type="EMBL" id="NJI02122.1"/>
    </source>
</evidence>
<dbReference type="Proteomes" id="UP001065705">
    <property type="component" value="Chromosome"/>
</dbReference>
<dbReference type="GeneID" id="57692780"/>
<evidence type="ECO:0000313" key="4">
    <source>
        <dbReference type="Proteomes" id="UP000195208"/>
    </source>
</evidence>
<dbReference type="EMBL" id="NEFX01000007">
    <property type="protein sequence ID" value="OTW31505.1"/>
    <property type="molecule type" value="Genomic_DNA"/>
</dbReference>
<protein>
    <submittedName>
        <fullName evidence="1">DUF2648 domain-containing protein</fullName>
    </submittedName>
</protein>
<dbReference type="EMBL" id="WMFL01000060">
    <property type="protein sequence ID" value="NJI02122.1"/>
    <property type="molecule type" value="Genomic_DNA"/>
</dbReference>
<reference evidence="1" key="2">
    <citation type="submission" date="2019-11" db="EMBL/GenBank/DDBJ databases">
        <title>Whole genome comparisons of Staphylococcus agnetis isolates from cattle and chickens.</title>
        <authorList>
            <person name="Rhoads D."/>
            <person name="Shwani A."/>
            <person name="Adkins P."/>
            <person name="Calcutt M."/>
            <person name="Middleton J."/>
        </authorList>
    </citation>
    <scope>NUCLEOTIDE SEQUENCE</scope>
    <source>
        <strain evidence="1">1387</strain>
    </source>
</reference>
<dbReference type="eggNOG" id="ENOG50304HU">
    <property type="taxonomic scope" value="Bacteria"/>
</dbReference>
<dbReference type="AlphaFoldDB" id="A0A085UFN3"/>
<organism evidence="1 5">
    <name type="scientific">Staphylococcus agnetis</name>
    <dbReference type="NCBI Taxonomy" id="985762"/>
    <lineage>
        <taxon>Bacteria</taxon>
        <taxon>Bacillati</taxon>
        <taxon>Bacillota</taxon>
        <taxon>Bacilli</taxon>
        <taxon>Bacillales</taxon>
        <taxon>Staphylococcaceae</taxon>
        <taxon>Staphylococcus</taxon>
    </lineage>
</organism>
<gene>
    <name evidence="2" type="ORF">B9M88_04280</name>
    <name evidence="1" type="ORF">GLV84_04515</name>
    <name evidence="3" type="ORF">MUA95_00805</name>
</gene>
<dbReference type="EMBL" id="CP094809">
    <property type="protein sequence ID" value="UXU57380.1"/>
    <property type="molecule type" value="Genomic_DNA"/>
</dbReference>